<gene>
    <name evidence="1" type="ORF">B5C07_07930</name>
    <name evidence="2" type="ORF">CDL68_01495</name>
</gene>
<reference evidence="2 4" key="2">
    <citation type="submission" date="2017-06" db="EMBL/GenBank/DDBJ databases">
        <title>Identification of a new gene, sdsY, involved in staphylococcal internalization in non-professional phagocytic cells (NPPCs).</title>
        <authorList>
            <person name="Maali Y."/>
            <person name="Martins-Simoes P."/>
            <person name="Trouillet-Assant S."/>
            <person name="Laurent F."/>
            <person name="Diot A."/>
            <person name="Verhoeven P."/>
            <person name="Bouvard D."/>
            <person name="Vandenesch F."/>
            <person name="Bes M."/>
        </authorList>
    </citation>
    <scope>NUCLEOTIDE SEQUENCE [LARGE SCALE GENOMIC DNA]</scope>
    <source>
        <strain evidence="2 4">Heidy</strain>
    </source>
</reference>
<dbReference type="Proteomes" id="UP000266198">
    <property type="component" value="Unassembled WGS sequence"/>
</dbReference>
<name>A0AAX0QTC6_9STAP</name>
<dbReference type="AlphaFoldDB" id="A0AAX0QTC6"/>
<evidence type="ECO:0000313" key="2">
    <source>
        <dbReference type="EMBL" id="RIZ56242.1"/>
    </source>
</evidence>
<dbReference type="EMBL" id="MWUR01000010">
    <property type="protein sequence ID" value="PCF50126.1"/>
    <property type="molecule type" value="Genomic_DNA"/>
</dbReference>
<sequence length="108" mass="12811">MEVLIEHYVTFGKWDSETLVEEYVTDDSEETRKEIVEDINYSWCFQKDNFINGEIDMVDYERDGGDWDEPTGGYIKVTSYQDKLEELQNQFDRDLARLKGQFGVFEKS</sequence>
<keyword evidence="4" id="KW-1185">Reference proteome</keyword>
<evidence type="ECO:0000313" key="1">
    <source>
        <dbReference type="EMBL" id="PCF50126.1"/>
    </source>
</evidence>
<evidence type="ECO:0000313" key="3">
    <source>
        <dbReference type="Proteomes" id="UP000217473"/>
    </source>
</evidence>
<dbReference type="RefSeq" id="WP_096597450.1">
    <property type="nucleotide sequence ID" value="NZ_LR134263.1"/>
</dbReference>
<evidence type="ECO:0000313" key="4">
    <source>
        <dbReference type="Proteomes" id="UP000266198"/>
    </source>
</evidence>
<dbReference type="Proteomes" id="UP000217473">
    <property type="component" value="Unassembled WGS sequence"/>
</dbReference>
<accession>A0AAX0QTC6</accession>
<protein>
    <submittedName>
        <fullName evidence="1">Uncharacterized protein</fullName>
    </submittedName>
</protein>
<organism evidence="1 3">
    <name type="scientific">Staphylococcus delphini</name>
    <dbReference type="NCBI Taxonomy" id="53344"/>
    <lineage>
        <taxon>Bacteria</taxon>
        <taxon>Bacillati</taxon>
        <taxon>Bacillota</taxon>
        <taxon>Bacilli</taxon>
        <taxon>Bacillales</taxon>
        <taxon>Staphylococcaceae</taxon>
        <taxon>Staphylococcus</taxon>
        <taxon>Staphylococcus intermedius group</taxon>
    </lineage>
</organism>
<reference evidence="1 3" key="1">
    <citation type="journal article" date="2017" name="PLoS ONE">
        <title>Development of a real-time PCR for detection of Staphylococcus pseudintermedius using a novel automated comparison of whole-genome sequences.</title>
        <authorList>
            <person name="Verstappen K.M."/>
            <person name="Huijbregts L."/>
            <person name="Spaninks M."/>
            <person name="Wagenaar J.A."/>
            <person name="Fluit A.C."/>
            <person name="Duim B."/>
        </authorList>
    </citation>
    <scope>NUCLEOTIDE SEQUENCE [LARGE SCALE GENOMIC DNA]</scope>
    <source>
        <strain evidence="1 3">15S02591-1</strain>
    </source>
</reference>
<proteinExistence type="predicted"/>
<comment type="caution">
    <text evidence="1">The sequence shown here is derived from an EMBL/GenBank/DDBJ whole genome shotgun (WGS) entry which is preliminary data.</text>
</comment>
<dbReference type="EMBL" id="NIPK01000002">
    <property type="protein sequence ID" value="RIZ56242.1"/>
    <property type="molecule type" value="Genomic_DNA"/>
</dbReference>